<dbReference type="InterPro" id="IPR036249">
    <property type="entry name" value="Thioredoxin-like_sf"/>
</dbReference>
<keyword evidence="3" id="KW-1185">Reference proteome</keyword>
<dbReference type="Proteomes" id="UP001202479">
    <property type="component" value="Unassembled WGS sequence"/>
</dbReference>
<dbReference type="SUPFAM" id="SSF52833">
    <property type="entry name" value="Thioredoxin-like"/>
    <property type="match status" value="1"/>
</dbReference>
<organism evidence="2 3">
    <name type="scientific">Candida oxycetoniae</name>
    <dbReference type="NCBI Taxonomy" id="497107"/>
    <lineage>
        <taxon>Eukaryota</taxon>
        <taxon>Fungi</taxon>
        <taxon>Dikarya</taxon>
        <taxon>Ascomycota</taxon>
        <taxon>Saccharomycotina</taxon>
        <taxon>Pichiomycetes</taxon>
        <taxon>Debaryomycetaceae</taxon>
        <taxon>Candida/Lodderomyces clade</taxon>
        <taxon>Candida</taxon>
    </lineage>
</organism>
<comment type="caution">
    <text evidence="2">The sequence shown here is derived from an EMBL/GenBank/DDBJ whole genome shotgun (WGS) entry which is preliminary data.</text>
</comment>
<name>A0AAI9SZE0_9ASCO</name>
<evidence type="ECO:0000313" key="2">
    <source>
        <dbReference type="EMBL" id="KAI3405416.2"/>
    </source>
</evidence>
<sequence length="108" mass="12689">MLQNIQSKQQFTSALQNKNDMIVLDFFDECNHCSNMNNKLDEFSDWYETQNKHVKFYKCNVEKEKELADDYSVSSIPTTLFFKKGKLIDKVIGPEPNEIKRVIDSDLM</sequence>
<dbReference type="InterPro" id="IPR013766">
    <property type="entry name" value="Thioredoxin_domain"/>
</dbReference>
<dbReference type="InterPro" id="IPR050620">
    <property type="entry name" value="Thioredoxin_H-type-like"/>
</dbReference>
<dbReference type="EMBL" id="JAHUZD010000036">
    <property type="protein sequence ID" value="KAI3405416.2"/>
    <property type="molecule type" value="Genomic_DNA"/>
</dbReference>
<feature type="domain" description="Thioredoxin" evidence="1">
    <location>
        <begin position="1"/>
        <end position="108"/>
    </location>
</feature>
<protein>
    <recommendedName>
        <fullName evidence="1">Thioredoxin domain-containing protein</fullName>
    </recommendedName>
</protein>
<proteinExistence type="predicted"/>
<dbReference type="AlphaFoldDB" id="A0AAI9SZE0"/>
<evidence type="ECO:0000313" key="3">
    <source>
        <dbReference type="Proteomes" id="UP001202479"/>
    </source>
</evidence>
<dbReference type="Gene3D" id="3.40.30.10">
    <property type="entry name" value="Glutaredoxin"/>
    <property type="match status" value="1"/>
</dbReference>
<evidence type="ECO:0000259" key="1">
    <source>
        <dbReference type="PROSITE" id="PS51352"/>
    </source>
</evidence>
<dbReference type="CDD" id="cd02947">
    <property type="entry name" value="TRX_family"/>
    <property type="match status" value="1"/>
</dbReference>
<dbReference type="GeneID" id="73379377"/>
<dbReference type="PROSITE" id="PS51352">
    <property type="entry name" value="THIOREDOXIN_2"/>
    <property type="match status" value="1"/>
</dbReference>
<accession>A0AAI9SZE0</accession>
<dbReference type="PANTHER" id="PTHR10438">
    <property type="entry name" value="THIOREDOXIN"/>
    <property type="match status" value="1"/>
</dbReference>
<gene>
    <name evidence="2" type="ORF">KGF56_001760</name>
</gene>
<dbReference type="PANTHER" id="PTHR10438:SF405">
    <property type="entry name" value="THIOREDOXIN DOMAIN-CONTAINING PROTEIN"/>
    <property type="match status" value="1"/>
</dbReference>
<reference evidence="2" key="1">
    <citation type="journal article" date="2022" name="DNA Res.">
        <title>Genome analysis of five recently described species of the CUG-Ser clade uncovers Candida theae as a new hybrid lineage with pathogenic potential in the Candida parapsilosis species complex.</title>
        <authorList>
            <person name="Mixao V."/>
            <person name="Del Olmo V."/>
            <person name="Hegedusova E."/>
            <person name="Saus E."/>
            <person name="Pryszcz L."/>
            <person name="Cillingova A."/>
            <person name="Nosek J."/>
            <person name="Gabaldon T."/>
        </authorList>
    </citation>
    <scope>NUCLEOTIDE SEQUENCE</scope>
    <source>
        <strain evidence="2">CBS 10844</strain>
    </source>
</reference>
<dbReference type="Pfam" id="PF00085">
    <property type="entry name" value="Thioredoxin"/>
    <property type="match status" value="1"/>
</dbReference>
<dbReference type="RefSeq" id="XP_049181161.1">
    <property type="nucleotide sequence ID" value="XM_049322917.1"/>
</dbReference>